<feature type="transmembrane region" description="Helical" evidence="11">
    <location>
        <begin position="58"/>
        <end position="79"/>
    </location>
</feature>
<comment type="pathway">
    <text evidence="11">Porphyrin-containing compound metabolism; heme A biosynthesis; heme A from heme O: step 1/1.</text>
</comment>
<evidence type="ECO:0000256" key="2">
    <source>
        <dbReference type="ARBA" id="ARBA00022475"/>
    </source>
</evidence>
<dbReference type="EC" id="1.17.99.9" evidence="11"/>
<feature type="transmembrane region" description="Helical" evidence="11">
    <location>
        <begin position="244"/>
        <end position="267"/>
    </location>
</feature>
<feature type="transmembrane region" description="Helical" evidence="11">
    <location>
        <begin position="91"/>
        <end position="113"/>
    </location>
</feature>
<organism evidence="12 13">
    <name type="scientific">Bacillus nakamurai</name>
    <dbReference type="NCBI Taxonomy" id="1793963"/>
    <lineage>
        <taxon>Bacteria</taxon>
        <taxon>Bacillati</taxon>
        <taxon>Bacillota</taxon>
        <taxon>Bacilli</taxon>
        <taxon>Bacillales</taxon>
        <taxon>Bacillaceae</taxon>
        <taxon>Bacillus</taxon>
    </lineage>
</organism>
<keyword evidence="7 11" id="KW-0408">Iron</keyword>
<dbReference type="InterPro" id="IPR003780">
    <property type="entry name" value="COX15/CtaA_fam"/>
</dbReference>
<feature type="transmembrane region" description="Helical" evidence="11">
    <location>
        <begin position="273"/>
        <end position="297"/>
    </location>
</feature>
<comment type="subunit">
    <text evidence="11">Interacts with CtaB.</text>
</comment>
<dbReference type="Pfam" id="PF02628">
    <property type="entry name" value="COX15-CtaA"/>
    <property type="match status" value="1"/>
</dbReference>
<dbReference type="InterPro" id="IPR023755">
    <property type="entry name" value="HemeA_Synthase_type1"/>
</dbReference>
<dbReference type="InterPro" id="IPR050450">
    <property type="entry name" value="COX15/CtaA_HemeA_synthase"/>
</dbReference>
<comment type="function">
    <text evidence="11">Catalyzes the conversion of heme O to heme A by two successive hydroxylations of the methyl group at C8. The first hydroxylation forms heme I, the second hydroxylation results in an unstable dihydroxymethyl group, which spontaneously dehydrates, resulting in the formyl group of heme A.</text>
</comment>
<comment type="similarity">
    <text evidence="11">Belongs to the COX15/CtaA family. Type 1 subfamily.</text>
</comment>
<evidence type="ECO:0000256" key="10">
    <source>
        <dbReference type="ARBA" id="ARBA00023157"/>
    </source>
</evidence>
<keyword evidence="8 11" id="KW-0350">Heme biosynthesis</keyword>
<feature type="transmembrane region" description="Helical" evidence="11">
    <location>
        <begin position="163"/>
        <end position="182"/>
    </location>
</feature>
<gene>
    <name evidence="11" type="primary">ctaA</name>
    <name evidence="12" type="ORF">AXI58_08575</name>
</gene>
<feature type="binding site" description="axial binding residue" evidence="11">
    <location>
        <position position="216"/>
    </location>
    <ligand>
        <name>heme</name>
        <dbReference type="ChEBI" id="CHEBI:30413"/>
    </ligand>
    <ligandPart>
        <name>Fe</name>
        <dbReference type="ChEBI" id="CHEBI:18248"/>
    </ligandPart>
</feature>
<keyword evidence="4 11" id="KW-0479">Metal-binding</keyword>
<dbReference type="Proteomes" id="UP000075430">
    <property type="component" value="Unassembled WGS sequence"/>
</dbReference>
<dbReference type="PANTHER" id="PTHR35457:SF1">
    <property type="entry name" value="HEME A SYNTHASE"/>
    <property type="match status" value="1"/>
</dbReference>
<keyword evidence="5 11" id="KW-1133">Transmembrane helix</keyword>
<dbReference type="GO" id="GO:0046872">
    <property type="term" value="F:metal ion binding"/>
    <property type="evidence" value="ECO:0007669"/>
    <property type="project" value="UniProtKB-KW"/>
</dbReference>
<dbReference type="UniPathway" id="UPA00269">
    <property type="reaction ID" value="UER00713"/>
</dbReference>
<dbReference type="EMBL" id="LSBA01000005">
    <property type="protein sequence ID" value="KXZ22045.1"/>
    <property type="molecule type" value="Genomic_DNA"/>
</dbReference>
<evidence type="ECO:0000256" key="11">
    <source>
        <dbReference type="HAMAP-Rule" id="MF_01664"/>
    </source>
</evidence>
<dbReference type="PANTHER" id="PTHR35457">
    <property type="entry name" value="HEME A SYNTHASE"/>
    <property type="match status" value="1"/>
</dbReference>
<keyword evidence="2 11" id="KW-1003">Cell membrane</keyword>
<evidence type="ECO:0000256" key="5">
    <source>
        <dbReference type="ARBA" id="ARBA00022989"/>
    </source>
</evidence>
<comment type="caution">
    <text evidence="12">The sequence shown here is derived from an EMBL/GenBank/DDBJ whole genome shotgun (WGS) entry which is preliminary data.</text>
</comment>
<evidence type="ECO:0000313" key="13">
    <source>
        <dbReference type="Proteomes" id="UP000075430"/>
    </source>
</evidence>
<feature type="transmembrane region" description="Helical" evidence="11">
    <location>
        <begin position="119"/>
        <end position="142"/>
    </location>
</feature>
<dbReference type="GO" id="GO:0006784">
    <property type="term" value="P:heme A biosynthetic process"/>
    <property type="evidence" value="ECO:0007669"/>
    <property type="project" value="UniProtKB-UniRule"/>
</dbReference>
<evidence type="ECO:0000256" key="7">
    <source>
        <dbReference type="ARBA" id="ARBA00023004"/>
    </source>
</evidence>
<dbReference type="GO" id="GO:0005886">
    <property type="term" value="C:plasma membrane"/>
    <property type="evidence" value="ECO:0007669"/>
    <property type="project" value="UniProtKB-SubCell"/>
</dbReference>
<reference evidence="13" key="1">
    <citation type="submission" date="2016-02" db="EMBL/GenBank/DDBJ databases">
        <authorList>
            <person name="Dunlap C."/>
        </authorList>
    </citation>
    <scope>NUCLEOTIDE SEQUENCE [LARGE SCALE GENOMIC DNA]</scope>
    <source>
        <strain evidence="13">NRRL B-41092</strain>
    </source>
</reference>
<keyword evidence="6 11" id="KW-0560">Oxidoreductase</keyword>
<evidence type="ECO:0000256" key="4">
    <source>
        <dbReference type="ARBA" id="ARBA00022723"/>
    </source>
</evidence>
<evidence type="ECO:0000256" key="3">
    <source>
        <dbReference type="ARBA" id="ARBA00022692"/>
    </source>
</evidence>
<keyword evidence="10" id="KW-1015">Disulfide bond</keyword>
<dbReference type="STRING" id="1793963.AXI58_08575"/>
<keyword evidence="13" id="KW-1185">Reference proteome</keyword>
<evidence type="ECO:0000256" key="6">
    <source>
        <dbReference type="ARBA" id="ARBA00023002"/>
    </source>
</evidence>
<comment type="catalytic activity">
    <reaction evidence="11">
        <text>Fe(II)-heme o + 2 A + H2O = Fe(II)-heme a + 2 AH2</text>
        <dbReference type="Rhea" id="RHEA:63388"/>
        <dbReference type="ChEBI" id="CHEBI:13193"/>
        <dbReference type="ChEBI" id="CHEBI:15377"/>
        <dbReference type="ChEBI" id="CHEBI:17499"/>
        <dbReference type="ChEBI" id="CHEBI:60530"/>
        <dbReference type="ChEBI" id="CHEBI:61715"/>
        <dbReference type="EC" id="1.17.99.9"/>
    </reaction>
</comment>
<dbReference type="OrthoDB" id="9816428at2"/>
<evidence type="ECO:0000256" key="1">
    <source>
        <dbReference type="ARBA" id="ARBA00004141"/>
    </source>
</evidence>
<evidence type="ECO:0000256" key="8">
    <source>
        <dbReference type="ARBA" id="ARBA00023133"/>
    </source>
</evidence>
<evidence type="ECO:0000256" key="9">
    <source>
        <dbReference type="ARBA" id="ARBA00023136"/>
    </source>
</evidence>
<dbReference type="RefSeq" id="WP_061520401.1">
    <property type="nucleotide sequence ID" value="NZ_JAJJBV010000021.1"/>
</dbReference>
<dbReference type="AlphaFoldDB" id="A0A150FAD0"/>
<accession>A0A150FAD0</accession>
<evidence type="ECO:0000313" key="12">
    <source>
        <dbReference type="EMBL" id="KXZ22045.1"/>
    </source>
</evidence>
<feature type="transmembrane region" description="Helical" evidence="11">
    <location>
        <begin position="214"/>
        <end position="232"/>
    </location>
</feature>
<comment type="cofactor">
    <cofactor evidence="11">
        <name>heme b</name>
        <dbReference type="ChEBI" id="CHEBI:60344"/>
    </cofactor>
</comment>
<keyword evidence="9 11" id="KW-0472">Membrane</keyword>
<dbReference type="HAMAP" id="MF_01664">
    <property type="entry name" value="HemeA_synth_type1"/>
    <property type="match status" value="1"/>
</dbReference>
<protein>
    <recommendedName>
        <fullName evidence="11">Heme A synthase</fullName>
        <shortName evidence="11">HAS</shortName>
        <ecNumber evidence="11">1.17.99.9</ecNumber>
    </recommendedName>
    <alternativeName>
        <fullName evidence="11">Cytochrome aa3-controlling protein</fullName>
    </alternativeName>
</protein>
<proteinExistence type="inferred from homology"/>
<feature type="transmembrane region" description="Helical" evidence="11">
    <location>
        <begin position="7"/>
        <end position="26"/>
    </location>
</feature>
<keyword evidence="3 11" id="KW-0812">Transmembrane</keyword>
<dbReference type="GO" id="GO:0120547">
    <property type="term" value="F:heme A synthase activity"/>
    <property type="evidence" value="ECO:0007669"/>
    <property type="project" value="UniProtKB-EC"/>
</dbReference>
<feature type="binding site" description="axial binding residue" evidence="11">
    <location>
        <position position="278"/>
    </location>
    <ligand>
        <name>heme</name>
        <dbReference type="ChEBI" id="CHEBI:30413"/>
    </ligand>
    <ligandPart>
        <name>Fe</name>
        <dbReference type="ChEBI" id="CHEBI:18248"/>
    </ligandPart>
</feature>
<name>A0A150FAD0_9BACI</name>
<sequence length="308" mass="34081">MNKALKALGLLTTFVMLVVLIGGALVTKTGSGLGCGRQWPLCNGRFFPELNAASIIEWSHRLASGISIVLVLSLAFWAWRKVTPVFRETTFLAIMSIIFLFLQALLGALAVVFGSNALIMALHFGISLISFASVLILTLLIFEADKSVRKLVKPLRIGKKMQVHMIGLLIYTYVVVYTGAYVRHTSSSLACPNVPLCSRLNHGLPVHFQEWVQMGHRTAAFLLFVWIIIAAVHAVRSYKDQKQILWGWMAALAFVLLQALSGIMVVYSEMATGFALAHSLFIAGLFGVLCYFLLLIARFRYESKQQNG</sequence>
<comment type="subcellular location">
    <subcellularLocation>
        <location evidence="11">Cell membrane</location>
        <topology evidence="11">Multi-pass membrane protein</topology>
    </subcellularLocation>
    <subcellularLocation>
        <location evidence="1">Membrane</location>
        <topology evidence="1">Multi-pass membrane protein</topology>
    </subcellularLocation>
</comment>